<proteinExistence type="predicted"/>
<keyword evidence="1" id="KW-0472">Membrane</keyword>
<dbReference type="EMBL" id="BAAAPL010000002">
    <property type="protein sequence ID" value="GAA1706893.1"/>
    <property type="molecule type" value="Genomic_DNA"/>
</dbReference>
<evidence type="ECO:0000313" key="2">
    <source>
        <dbReference type="EMBL" id="GAA1706893.1"/>
    </source>
</evidence>
<evidence type="ECO:0000256" key="1">
    <source>
        <dbReference type="SAM" id="Phobius"/>
    </source>
</evidence>
<gene>
    <name evidence="2" type="ORF">GCM10009808_26130</name>
</gene>
<reference evidence="3" key="1">
    <citation type="journal article" date="2019" name="Int. J. Syst. Evol. Microbiol.">
        <title>The Global Catalogue of Microorganisms (GCM) 10K type strain sequencing project: providing services to taxonomists for standard genome sequencing and annotation.</title>
        <authorList>
            <consortium name="The Broad Institute Genomics Platform"/>
            <consortium name="The Broad Institute Genome Sequencing Center for Infectious Disease"/>
            <person name="Wu L."/>
            <person name="Ma J."/>
        </authorList>
    </citation>
    <scope>NUCLEOTIDE SEQUENCE [LARGE SCALE GENOMIC DNA]</scope>
    <source>
        <strain evidence="3">JCM 15577</strain>
    </source>
</reference>
<protein>
    <submittedName>
        <fullName evidence="2">Uncharacterized protein</fullName>
    </submittedName>
</protein>
<keyword evidence="1" id="KW-0812">Transmembrane</keyword>
<sequence length="194" mass="20161">MAVPFLVIIAGIVGALVWFAIPAVPMVIGWASGTAENAGTYLAASEEPQVRAIDGLDATAVDCRELYPAGLWNELTWSADVILTQTEERPVTAVAGLVDALAPTAARTCRWSNGSGEVVTTFAAVGDGSAGLAEASLAGQGFSCAQNDDVLTCTGESDAGSEYQVVAGNLWVSTVESGWQPDTYNDRLVAYLWG</sequence>
<organism evidence="2 3">
    <name type="scientific">Microbacterium sediminicola</name>
    <dbReference type="NCBI Taxonomy" id="415210"/>
    <lineage>
        <taxon>Bacteria</taxon>
        <taxon>Bacillati</taxon>
        <taxon>Actinomycetota</taxon>
        <taxon>Actinomycetes</taxon>
        <taxon>Micrococcales</taxon>
        <taxon>Microbacteriaceae</taxon>
        <taxon>Microbacterium</taxon>
    </lineage>
</organism>
<keyword evidence="1" id="KW-1133">Transmembrane helix</keyword>
<evidence type="ECO:0000313" key="3">
    <source>
        <dbReference type="Proteomes" id="UP001501690"/>
    </source>
</evidence>
<dbReference type="Proteomes" id="UP001501690">
    <property type="component" value="Unassembled WGS sequence"/>
</dbReference>
<keyword evidence="3" id="KW-1185">Reference proteome</keyword>
<accession>A0ABP4UN93</accession>
<name>A0ABP4UN93_9MICO</name>
<comment type="caution">
    <text evidence="2">The sequence shown here is derived from an EMBL/GenBank/DDBJ whole genome shotgun (WGS) entry which is preliminary data.</text>
</comment>
<feature type="transmembrane region" description="Helical" evidence="1">
    <location>
        <begin position="6"/>
        <end position="28"/>
    </location>
</feature>